<evidence type="ECO:0000256" key="9">
    <source>
        <dbReference type="ARBA" id="ARBA00022857"/>
    </source>
</evidence>
<evidence type="ECO:0000256" key="14">
    <source>
        <dbReference type="PIRSR" id="PIRSR006769-2"/>
    </source>
</evidence>
<feature type="binding site" evidence="14">
    <location>
        <position position="218"/>
    </location>
    <ligand>
        <name>substrate</name>
    </ligand>
</feature>
<dbReference type="InterPro" id="IPR016193">
    <property type="entry name" value="Cytidine_deaminase-like"/>
</dbReference>
<feature type="binding site" evidence="15">
    <location>
        <position position="95"/>
    </location>
    <ligand>
        <name>Zn(2+)</name>
        <dbReference type="ChEBI" id="CHEBI:29105"/>
        <note>catalytic</note>
    </ligand>
</feature>
<dbReference type="AlphaFoldDB" id="A0A8J7SBL4"/>
<keyword evidence="7 12" id="KW-0479">Metal-binding</keyword>
<comment type="cofactor">
    <cofactor evidence="12 15">
        <name>Zn(2+)</name>
        <dbReference type="ChEBI" id="CHEBI:29105"/>
    </cofactor>
    <text evidence="12 15">Binds 1 zinc ion.</text>
</comment>
<evidence type="ECO:0000256" key="15">
    <source>
        <dbReference type="PIRSR" id="PIRSR006769-3"/>
    </source>
</evidence>
<dbReference type="GO" id="GO:0009231">
    <property type="term" value="P:riboflavin biosynthetic process"/>
    <property type="evidence" value="ECO:0007669"/>
    <property type="project" value="UniProtKB-UniPathway"/>
</dbReference>
<comment type="function">
    <text evidence="1 12">Converts 2,5-diamino-6-(ribosylamino)-4(3h)-pyrimidinone 5'-phosphate into 5-amino-6-(ribosylamino)-2,4(1h,3h)-pyrimidinedione 5'-phosphate.</text>
</comment>
<dbReference type="InterPro" id="IPR024072">
    <property type="entry name" value="DHFR-like_dom_sf"/>
</dbReference>
<dbReference type="GO" id="GO:0008703">
    <property type="term" value="F:5-amino-6-(5-phosphoribosylamino)uracil reductase activity"/>
    <property type="evidence" value="ECO:0007669"/>
    <property type="project" value="UniProtKB-EC"/>
</dbReference>
<evidence type="ECO:0000256" key="10">
    <source>
        <dbReference type="ARBA" id="ARBA00023002"/>
    </source>
</evidence>
<evidence type="ECO:0000256" key="13">
    <source>
        <dbReference type="PIRSR" id="PIRSR006769-1"/>
    </source>
</evidence>
<dbReference type="Proteomes" id="UP000655420">
    <property type="component" value="Unassembled WGS sequence"/>
</dbReference>
<dbReference type="SUPFAM" id="SSF53597">
    <property type="entry name" value="Dihydrofolate reductase-like"/>
    <property type="match status" value="1"/>
</dbReference>
<dbReference type="EC" id="1.1.1.193" evidence="12"/>
<dbReference type="Pfam" id="PF00383">
    <property type="entry name" value="dCMP_cyt_deam_1"/>
    <property type="match status" value="1"/>
</dbReference>
<proteinExistence type="inferred from homology"/>
<dbReference type="NCBIfam" id="TIGR00326">
    <property type="entry name" value="eubact_ribD"/>
    <property type="match status" value="1"/>
</dbReference>
<evidence type="ECO:0000256" key="8">
    <source>
        <dbReference type="ARBA" id="ARBA00022833"/>
    </source>
</evidence>
<feature type="binding site" evidence="15">
    <location>
        <position position="56"/>
    </location>
    <ligand>
        <name>Zn(2+)</name>
        <dbReference type="ChEBI" id="CHEBI:29105"/>
        <note>catalytic</note>
    </ligand>
</feature>
<feature type="active site" description="Proton donor" evidence="13">
    <location>
        <position position="58"/>
    </location>
</feature>
<feature type="binding site" evidence="14">
    <location>
        <position position="179"/>
    </location>
    <ligand>
        <name>substrate</name>
    </ligand>
</feature>
<keyword evidence="9 12" id="KW-0521">NADP</keyword>
<dbReference type="RefSeq" id="WP_200607407.1">
    <property type="nucleotide sequence ID" value="NZ_JAEHHL010000001.1"/>
</dbReference>
<evidence type="ECO:0000256" key="11">
    <source>
        <dbReference type="ARBA" id="ARBA00023268"/>
    </source>
</evidence>
<evidence type="ECO:0000256" key="4">
    <source>
        <dbReference type="ARBA" id="ARBA00005259"/>
    </source>
</evidence>
<reference evidence="17" key="1">
    <citation type="submission" date="2020-12" db="EMBL/GenBank/DDBJ databases">
        <title>Bacterial taxonomy.</title>
        <authorList>
            <person name="Pan X."/>
        </authorList>
    </citation>
    <scope>NUCLEOTIDE SEQUENCE</scope>
    <source>
        <strain evidence="17">M0105</strain>
    </source>
</reference>
<dbReference type="CDD" id="cd01284">
    <property type="entry name" value="Riboflavin_deaminase-reductase"/>
    <property type="match status" value="1"/>
</dbReference>
<evidence type="ECO:0000256" key="5">
    <source>
        <dbReference type="ARBA" id="ARBA00007417"/>
    </source>
</evidence>
<keyword evidence="11" id="KW-0511">Multifunctional enzyme</keyword>
<keyword evidence="6 12" id="KW-0686">Riboflavin biosynthesis</keyword>
<keyword evidence="18" id="KW-1185">Reference proteome</keyword>
<evidence type="ECO:0000256" key="6">
    <source>
        <dbReference type="ARBA" id="ARBA00022619"/>
    </source>
</evidence>
<feature type="binding site" evidence="14">
    <location>
        <position position="195"/>
    </location>
    <ligand>
        <name>NADP(+)</name>
        <dbReference type="ChEBI" id="CHEBI:58349"/>
    </ligand>
</feature>
<feature type="binding site" evidence="14">
    <location>
        <position position="211"/>
    </location>
    <ligand>
        <name>NADP(+)</name>
        <dbReference type="ChEBI" id="CHEBI:58349"/>
    </ligand>
</feature>
<dbReference type="PROSITE" id="PS51747">
    <property type="entry name" value="CYT_DCMP_DEAMINASES_2"/>
    <property type="match status" value="1"/>
</dbReference>
<keyword evidence="12 17" id="KW-0378">Hydrolase</keyword>
<comment type="catalytic activity">
    <reaction evidence="12">
        <text>2,5-diamino-6-hydroxy-4-(5-phosphoribosylamino)-pyrimidine + H2O + H(+) = 5-amino-6-(5-phospho-D-ribosylamino)uracil + NH4(+)</text>
        <dbReference type="Rhea" id="RHEA:21868"/>
        <dbReference type="ChEBI" id="CHEBI:15377"/>
        <dbReference type="ChEBI" id="CHEBI:15378"/>
        <dbReference type="ChEBI" id="CHEBI:28938"/>
        <dbReference type="ChEBI" id="CHEBI:58453"/>
        <dbReference type="ChEBI" id="CHEBI:58614"/>
        <dbReference type="EC" id="3.5.4.26"/>
    </reaction>
</comment>
<organism evidence="17 18">
    <name type="scientific">Thermohalobaculum xanthum</name>
    <dbReference type="NCBI Taxonomy" id="2753746"/>
    <lineage>
        <taxon>Bacteria</taxon>
        <taxon>Pseudomonadati</taxon>
        <taxon>Pseudomonadota</taxon>
        <taxon>Alphaproteobacteria</taxon>
        <taxon>Rhodobacterales</taxon>
        <taxon>Paracoccaceae</taxon>
        <taxon>Thermohalobaculum</taxon>
    </lineage>
</organism>
<comment type="pathway">
    <text evidence="3 12">Cofactor biosynthesis; riboflavin biosynthesis; 5-amino-6-(D-ribitylamino)uracil from GTP: step 3/4.</text>
</comment>
<dbReference type="GO" id="GO:0050661">
    <property type="term" value="F:NADP binding"/>
    <property type="evidence" value="ECO:0007669"/>
    <property type="project" value="InterPro"/>
</dbReference>
<protein>
    <recommendedName>
        <fullName evidence="12">Riboflavin biosynthesis protein RibD</fullName>
    </recommendedName>
    <domain>
        <recommendedName>
            <fullName evidence="12">Diaminohydroxyphosphoribosylaminopyrimidine deaminase</fullName>
            <shortName evidence="12">DRAP deaminase</shortName>
            <ecNumber evidence="12">3.5.4.26</ecNumber>
        </recommendedName>
        <alternativeName>
            <fullName evidence="12">Riboflavin-specific deaminase</fullName>
        </alternativeName>
    </domain>
    <domain>
        <recommendedName>
            <fullName evidence="12">5-amino-6-(5-phosphoribosylamino)uracil reductase</fullName>
            <ecNumber evidence="12">1.1.1.193</ecNumber>
        </recommendedName>
        <alternativeName>
            <fullName evidence="12">HTP reductase</fullName>
        </alternativeName>
    </domain>
</protein>
<dbReference type="InterPro" id="IPR004794">
    <property type="entry name" value="Eubact_RibD"/>
</dbReference>
<evidence type="ECO:0000256" key="7">
    <source>
        <dbReference type="ARBA" id="ARBA00022723"/>
    </source>
</evidence>
<evidence type="ECO:0000256" key="3">
    <source>
        <dbReference type="ARBA" id="ARBA00004910"/>
    </source>
</evidence>
<dbReference type="InterPro" id="IPR002125">
    <property type="entry name" value="CMP_dCMP_dom"/>
</dbReference>
<comment type="caution">
    <text evidence="17">The sequence shown here is derived from an EMBL/GenBank/DDBJ whole genome shotgun (WGS) entry which is preliminary data.</text>
</comment>
<feature type="binding site" evidence="14">
    <location>
        <position position="215"/>
    </location>
    <ligand>
        <name>substrate</name>
    </ligand>
</feature>
<accession>A0A8J7SBL4</accession>
<evidence type="ECO:0000259" key="16">
    <source>
        <dbReference type="PROSITE" id="PS51747"/>
    </source>
</evidence>
<feature type="binding site" evidence="14">
    <location>
        <position position="308"/>
    </location>
    <ligand>
        <name>substrate</name>
    </ligand>
</feature>
<dbReference type="Gene3D" id="3.40.140.10">
    <property type="entry name" value="Cytidine Deaminase, domain 2"/>
    <property type="match status" value="1"/>
</dbReference>
<evidence type="ECO:0000256" key="12">
    <source>
        <dbReference type="PIRNR" id="PIRNR006769"/>
    </source>
</evidence>
<feature type="binding site" evidence="14">
    <location>
        <begin position="310"/>
        <end position="316"/>
    </location>
    <ligand>
        <name>NADP(+)</name>
        <dbReference type="ChEBI" id="CHEBI:58349"/>
    </ligand>
</feature>
<dbReference type="SUPFAM" id="SSF53927">
    <property type="entry name" value="Cytidine deaminase-like"/>
    <property type="match status" value="1"/>
</dbReference>
<name>A0A8J7SBL4_9RHOB</name>
<dbReference type="EC" id="3.5.4.26" evidence="12"/>
<comment type="pathway">
    <text evidence="2 12">Cofactor biosynthesis; riboflavin biosynthesis; 5-amino-6-(D-ribitylamino)uracil from GTP: step 2/4.</text>
</comment>
<feature type="binding site" evidence="14">
    <location>
        <position position="181"/>
    </location>
    <ligand>
        <name>NADP(+)</name>
        <dbReference type="ChEBI" id="CHEBI:58349"/>
    </ligand>
</feature>
<dbReference type="InterPro" id="IPR002734">
    <property type="entry name" value="RibDG_C"/>
</dbReference>
<evidence type="ECO:0000256" key="1">
    <source>
        <dbReference type="ARBA" id="ARBA00002151"/>
    </source>
</evidence>
<sequence length="376" mass="38650">MGGTTAAEDRRWMAMALSLARRGLGRVAPNPAVAALIVQDQRLLGRGVTAPGGRPHAEAQALAAANDLAGPEAVKGATVYVTLEPCAHHGLTPPCADALVAAGIARLVCPLGDPDPRVAGRGFERLRAAGLTVDIGVMAAEAAAINAGFLRRIEHRRPHLTLKLATTLDGRIATASGESRWITGPEARLRVHGLRARSDAILIGAGTARADDPMLDVRGFGANAPQPVRVVLDGRLTLPADGRLARSAGTQPLWILHGPSATATEDRAKALTDSGARLIPIPGDGREVDPGAALDALAGAGLTRVLCEGGGRLAASLLRAGLVDELWLFTAGKAIGAEGTASVGPLGLGRLAEAPALALDRIERVGADTLSVWRRS</sequence>
<dbReference type="Gene3D" id="3.40.430.10">
    <property type="entry name" value="Dihydrofolate Reductase, subunit A"/>
    <property type="match status" value="1"/>
</dbReference>
<dbReference type="PIRSF" id="PIRSF006769">
    <property type="entry name" value="RibD"/>
    <property type="match status" value="1"/>
</dbReference>
<dbReference type="UniPathway" id="UPA00275">
    <property type="reaction ID" value="UER00401"/>
</dbReference>
<feature type="domain" description="CMP/dCMP-type deaminase" evidence="16">
    <location>
        <begin position="7"/>
        <end position="134"/>
    </location>
</feature>
<dbReference type="InterPro" id="IPR011549">
    <property type="entry name" value="RibD_C"/>
</dbReference>
<evidence type="ECO:0000313" key="18">
    <source>
        <dbReference type="Proteomes" id="UP000655420"/>
    </source>
</evidence>
<dbReference type="PANTHER" id="PTHR38011">
    <property type="entry name" value="DIHYDROFOLATE REDUCTASE FAMILY PROTEIN (AFU_ORTHOLOGUE AFUA_8G06820)"/>
    <property type="match status" value="1"/>
</dbReference>
<feature type="binding site" evidence="14">
    <location>
        <position position="165"/>
    </location>
    <ligand>
        <name>NADP(+)</name>
        <dbReference type="ChEBI" id="CHEBI:58349"/>
    </ligand>
</feature>
<feature type="binding site" evidence="14">
    <location>
        <position position="207"/>
    </location>
    <ligand>
        <name>NADP(+)</name>
        <dbReference type="ChEBI" id="CHEBI:58349"/>
    </ligand>
</feature>
<dbReference type="PROSITE" id="PS00903">
    <property type="entry name" value="CYT_DCMP_DEAMINASES_1"/>
    <property type="match status" value="1"/>
</dbReference>
<keyword evidence="10 12" id="KW-0560">Oxidoreductase</keyword>
<dbReference type="PANTHER" id="PTHR38011:SF7">
    <property type="entry name" value="2,5-DIAMINO-6-RIBOSYLAMINO-4(3H)-PYRIMIDINONE 5'-PHOSPHATE REDUCTASE"/>
    <property type="match status" value="1"/>
</dbReference>
<evidence type="ECO:0000256" key="2">
    <source>
        <dbReference type="ARBA" id="ARBA00004882"/>
    </source>
</evidence>
<gene>
    <name evidence="17" type="primary">ribD</name>
    <name evidence="17" type="ORF">H0I76_04205</name>
</gene>
<dbReference type="NCBIfam" id="TIGR00227">
    <property type="entry name" value="ribD_Cterm"/>
    <property type="match status" value="1"/>
</dbReference>
<dbReference type="Pfam" id="PF01872">
    <property type="entry name" value="RibD_C"/>
    <property type="match status" value="1"/>
</dbReference>
<dbReference type="InterPro" id="IPR016192">
    <property type="entry name" value="APOBEC/CMP_deaminase_Zn-bd"/>
</dbReference>
<feature type="binding site" evidence="15">
    <location>
        <position position="86"/>
    </location>
    <ligand>
        <name>Zn(2+)</name>
        <dbReference type="ChEBI" id="CHEBI:29105"/>
        <note>catalytic</note>
    </ligand>
</feature>
<dbReference type="EMBL" id="JAEHHL010000001">
    <property type="protein sequence ID" value="MBK0398383.1"/>
    <property type="molecule type" value="Genomic_DNA"/>
</dbReference>
<comment type="similarity">
    <text evidence="4 12">In the N-terminal section; belongs to the cytidine and deoxycytidylate deaminase family.</text>
</comment>
<dbReference type="InterPro" id="IPR050765">
    <property type="entry name" value="Riboflavin_Biosynth_HTPR"/>
</dbReference>
<comment type="similarity">
    <text evidence="5 12">In the C-terminal section; belongs to the HTP reductase family.</text>
</comment>
<dbReference type="GO" id="GO:0008270">
    <property type="term" value="F:zinc ion binding"/>
    <property type="evidence" value="ECO:0007669"/>
    <property type="project" value="InterPro"/>
</dbReference>
<evidence type="ECO:0000313" key="17">
    <source>
        <dbReference type="EMBL" id="MBK0398383.1"/>
    </source>
</evidence>
<dbReference type="GO" id="GO:0008835">
    <property type="term" value="F:diaminohydroxyphosphoribosylaminopyrimidine deaminase activity"/>
    <property type="evidence" value="ECO:0007669"/>
    <property type="project" value="UniProtKB-EC"/>
</dbReference>
<keyword evidence="8 12" id="KW-0862">Zinc</keyword>
<comment type="catalytic activity">
    <reaction evidence="12">
        <text>5-amino-6-(5-phospho-D-ribitylamino)uracil + NADP(+) = 5-amino-6-(5-phospho-D-ribosylamino)uracil + NADPH + H(+)</text>
        <dbReference type="Rhea" id="RHEA:17845"/>
        <dbReference type="ChEBI" id="CHEBI:15378"/>
        <dbReference type="ChEBI" id="CHEBI:57783"/>
        <dbReference type="ChEBI" id="CHEBI:58349"/>
        <dbReference type="ChEBI" id="CHEBI:58421"/>
        <dbReference type="ChEBI" id="CHEBI:58453"/>
        <dbReference type="EC" id="1.1.1.193"/>
    </reaction>
</comment>